<keyword evidence="2" id="KW-0812">Transmembrane</keyword>
<protein>
    <submittedName>
        <fullName evidence="3">Proteasome subunit</fullName>
    </submittedName>
</protein>
<evidence type="ECO:0000256" key="2">
    <source>
        <dbReference type="SAM" id="Phobius"/>
    </source>
</evidence>
<sequence length="350" mass="38321">MRLTTYPILQPFHHYNFILFVIVALGIVQQPLSTLASQAAGTETLIGIVGKDFVLLAADSSVSQSIALTASNLDKIATLSNPFPDVSTTTTIRNEGTVQQHRRQMAIAAAAAGNAADSDRLVTILRSYATMEEYKNGWGCDVDVVVPSSSINDPIMMKSSCRPGLDVDALAHFTRRIIADSLRSSSPFQVCLLLAGNKFPSHLVQRQTKQAWEISPPKERVTNQVSSSILEPSSSSISTAAAATTTTTTKCNTGSRYEPRLYWLDEYGSLQQVQYGAHGLGANFVLSILDRGYRHDMTLQEAVDLANACFRELRTRYLVNSPQPPCIKCIHANGIQLIRSDQIEKSHVTY</sequence>
<organism evidence="3 4">
    <name type="scientific">Nitzschia inconspicua</name>
    <dbReference type="NCBI Taxonomy" id="303405"/>
    <lineage>
        <taxon>Eukaryota</taxon>
        <taxon>Sar</taxon>
        <taxon>Stramenopiles</taxon>
        <taxon>Ochrophyta</taxon>
        <taxon>Bacillariophyta</taxon>
        <taxon>Bacillariophyceae</taxon>
        <taxon>Bacillariophycidae</taxon>
        <taxon>Bacillariales</taxon>
        <taxon>Bacillariaceae</taxon>
        <taxon>Nitzschia</taxon>
    </lineage>
</organism>
<dbReference type="InterPro" id="IPR001353">
    <property type="entry name" value="Proteasome_sua/b"/>
</dbReference>
<dbReference type="Proteomes" id="UP000693970">
    <property type="component" value="Unassembled WGS sequence"/>
</dbReference>
<dbReference type="GO" id="GO:0051603">
    <property type="term" value="P:proteolysis involved in protein catabolic process"/>
    <property type="evidence" value="ECO:0007669"/>
    <property type="project" value="InterPro"/>
</dbReference>
<keyword evidence="2" id="KW-1133">Transmembrane helix</keyword>
<evidence type="ECO:0000313" key="4">
    <source>
        <dbReference type="Proteomes" id="UP000693970"/>
    </source>
</evidence>
<name>A0A9K3PDD0_9STRA</name>
<evidence type="ECO:0000256" key="1">
    <source>
        <dbReference type="ARBA" id="ARBA00022942"/>
    </source>
</evidence>
<keyword evidence="1 3" id="KW-0647">Proteasome</keyword>
<reference evidence="3" key="2">
    <citation type="submission" date="2021-04" db="EMBL/GenBank/DDBJ databases">
        <authorList>
            <person name="Podell S."/>
        </authorList>
    </citation>
    <scope>NUCLEOTIDE SEQUENCE</scope>
    <source>
        <strain evidence="3">Hildebrandi</strain>
    </source>
</reference>
<dbReference type="EMBL" id="JAGRRH010000024">
    <property type="protein sequence ID" value="KAG7343512.1"/>
    <property type="molecule type" value="Genomic_DNA"/>
</dbReference>
<dbReference type="PANTHER" id="PTHR11599">
    <property type="entry name" value="PROTEASOME SUBUNIT ALPHA/BETA"/>
    <property type="match status" value="1"/>
</dbReference>
<proteinExistence type="predicted"/>
<keyword evidence="4" id="KW-1185">Reference proteome</keyword>
<dbReference type="Pfam" id="PF00227">
    <property type="entry name" value="Proteasome"/>
    <property type="match status" value="1"/>
</dbReference>
<gene>
    <name evidence="3" type="ORF">IV203_021457</name>
</gene>
<dbReference type="GO" id="GO:0005839">
    <property type="term" value="C:proteasome core complex"/>
    <property type="evidence" value="ECO:0007669"/>
    <property type="project" value="InterPro"/>
</dbReference>
<evidence type="ECO:0000313" key="3">
    <source>
        <dbReference type="EMBL" id="KAG7343512.1"/>
    </source>
</evidence>
<accession>A0A9K3PDD0</accession>
<dbReference type="InterPro" id="IPR050115">
    <property type="entry name" value="Proteasome_alpha"/>
</dbReference>
<dbReference type="OrthoDB" id="268428at2759"/>
<dbReference type="AlphaFoldDB" id="A0A9K3PDD0"/>
<keyword evidence="2" id="KW-0472">Membrane</keyword>
<feature type="transmembrane region" description="Helical" evidence="2">
    <location>
        <begin position="12"/>
        <end position="28"/>
    </location>
</feature>
<reference evidence="3" key="1">
    <citation type="journal article" date="2021" name="Sci. Rep.">
        <title>Diploid genomic architecture of Nitzschia inconspicua, an elite biomass production diatom.</title>
        <authorList>
            <person name="Oliver A."/>
            <person name="Podell S."/>
            <person name="Pinowska A."/>
            <person name="Traller J.C."/>
            <person name="Smith S.R."/>
            <person name="McClure R."/>
            <person name="Beliaev A."/>
            <person name="Bohutskyi P."/>
            <person name="Hill E.A."/>
            <person name="Rabines A."/>
            <person name="Zheng H."/>
            <person name="Allen L.Z."/>
            <person name="Kuo A."/>
            <person name="Grigoriev I.V."/>
            <person name="Allen A.E."/>
            <person name="Hazlebeck D."/>
            <person name="Allen E.E."/>
        </authorList>
    </citation>
    <scope>NUCLEOTIDE SEQUENCE</scope>
    <source>
        <strain evidence="3">Hildebrandi</strain>
    </source>
</reference>
<comment type="caution">
    <text evidence="3">The sequence shown here is derived from an EMBL/GenBank/DDBJ whole genome shotgun (WGS) entry which is preliminary data.</text>
</comment>